<organism evidence="2 3">
    <name type="scientific">Vitrella brassicaformis (strain CCMP3155)</name>
    <dbReference type="NCBI Taxonomy" id="1169540"/>
    <lineage>
        <taxon>Eukaryota</taxon>
        <taxon>Sar</taxon>
        <taxon>Alveolata</taxon>
        <taxon>Colpodellida</taxon>
        <taxon>Vitrellaceae</taxon>
        <taxon>Vitrella</taxon>
    </lineage>
</organism>
<dbReference type="OrthoDB" id="420187at2759"/>
<feature type="compositionally biased region" description="Low complexity" evidence="1">
    <location>
        <begin position="273"/>
        <end position="285"/>
    </location>
</feature>
<feature type="compositionally biased region" description="Polar residues" evidence="1">
    <location>
        <begin position="168"/>
        <end position="181"/>
    </location>
</feature>
<feature type="compositionally biased region" description="Pro residues" evidence="1">
    <location>
        <begin position="153"/>
        <end position="162"/>
    </location>
</feature>
<feature type="region of interest" description="Disordered" evidence="1">
    <location>
        <begin position="48"/>
        <end position="122"/>
    </location>
</feature>
<sequence>MQPLVQDDDDSDRPRRWCLYDDSKPVAEFTDEFVLSQQAYMAYYSRDGVPSMVLPPRPPPPAGHNMPSPSQLEDSQDTSGTLGQGGGPRRSTRKRQGPRLMQPLVQDDDDSDRPRRWCLYDDSKPVAEFTDEFVLSQQAYMAYYSRDGVPSMVLPPRPPPPAGHNTPSPSQLEDSQDTSGTLGQGGGPRRSTRKRQVSQRSPSPPPIESSVNKNDSSGARRSKRRRKDGAAAGGEGDVDVDADGDVEMAPSKAAGETAAASPVKERPRRRVRVVTAAAAAAAQPEPATPPSRPKRKRDQLQPSHEGVAQQKPGGGKGGKGGGGKKKLKRGDEEDTGTFKGEAALRRSERGGGPPGQRGV</sequence>
<dbReference type="Proteomes" id="UP000041254">
    <property type="component" value="Unassembled WGS sequence"/>
</dbReference>
<keyword evidence="3" id="KW-1185">Reference proteome</keyword>
<evidence type="ECO:0000256" key="1">
    <source>
        <dbReference type="SAM" id="MobiDB-lite"/>
    </source>
</evidence>
<feature type="compositionally biased region" description="Gly residues" evidence="1">
    <location>
        <begin position="312"/>
        <end position="321"/>
    </location>
</feature>
<feature type="compositionally biased region" description="Basic and acidic residues" evidence="1">
    <location>
        <begin position="112"/>
        <end position="122"/>
    </location>
</feature>
<reference evidence="2 3" key="1">
    <citation type="submission" date="2014-11" db="EMBL/GenBank/DDBJ databases">
        <authorList>
            <person name="Zhu J."/>
            <person name="Qi W."/>
            <person name="Song R."/>
        </authorList>
    </citation>
    <scope>NUCLEOTIDE SEQUENCE [LARGE SCALE GENOMIC DNA]</scope>
</reference>
<dbReference type="InParanoid" id="A0A0G4GGU9"/>
<feature type="compositionally biased region" description="Gly residues" evidence="1">
    <location>
        <begin position="350"/>
        <end position="359"/>
    </location>
</feature>
<evidence type="ECO:0000313" key="3">
    <source>
        <dbReference type="Proteomes" id="UP000041254"/>
    </source>
</evidence>
<gene>
    <name evidence="2" type="ORF">Vbra_23053</name>
</gene>
<feature type="compositionally biased region" description="Pro residues" evidence="1">
    <location>
        <begin position="53"/>
        <end position="62"/>
    </location>
</feature>
<protein>
    <submittedName>
        <fullName evidence="2">Uncharacterized protein</fullName>
    </submittedName>
</protein>
<feature type="compositionally biased region" description="Acidic residues" evidence="1">
    <location>
        <begin position="236"/>
        <end position="246"/>
    </location>
</feature>
<feature type="region of interest" description="Disordered" evidence="1">
    <location>
        <begin position="148"/>
        <end position="359"/>
    </location>
</feature>
<accession>A0A0G4GGU9</accession>
<dbReference type="EMBL" id="CDMY01000663">
    <property type="protein sequence ID" value="CEM28870.1"/>
    <property type="molecule type" value="Genomic_DNA"/>
</dbReference>
<dbReference type="VEuPathDB" id="CryptoDB:Vbra_23053"/>
<proteinExistence type="predicted"/>
<feature type="compositionally biased region" description="Polar residues" evidence="1">
    <location>
        <begin position="67"/>
        <end position="81"/>
    </location>
</feature>
<dbReference type="AlphaFoldDB" id="A0A0G4GGU9"/>
<name>A0A0G4GGU9_VITBC</name>
<evidence type="ECO:0000313" key="2">
    <source>
        <dbReference type="EMBL" id="CEM28870.1"/>
    </source>
</evidence>